<dbReference type="EMBL" id="NPHW01005229">
    <property type="protein sequence ID" value="OXV06976.1"/>
    <property type="molecule type" value="Genomic_DNA"/>
</dbReference>
<dbReference type="Gene3D" id="3.40.50.1820">
    <property type="entry name" value="alpha/beta hydrolase"/>
    <property type="match status" value="1"/>
</dbReference>
<evidence type="ECO:0000259" key="2">
    <source>
        <dbReference type="Pfam" id="PF00561"/>
    </source>
</evidence>
<sequence>MASSRNRLLGAVSSLLAIAYGLFTMILYLGKAIEDGRFFRRPTEKEKLELQLARDRFWNLSKQWSGLSHQFLTLHDGFRFHYLCSHVPGSPDIPRSNKPLVIFIHGFPDSWAIWRHILSSPQLRDSAFLVAVDLPGYGGSDCLDRYSTTNVLEKLTEFIVAIRERYEVEALSSDDELADPHRLSSRRVIIVSHDWGCVLATRLAAEAPQLADRFILSNGPVVDLILSNLDRHRSSATKMFNTFLHAPLQSRSMLPKALKSARPVFRYLWLTGYIFVLRLPTIIVSYFGSAGNHSFLKWIHKDAHGKSREYTIRDAAESMASTLGPSAGELKTETTDHEQYPSCVLERRGLATIEQTALYYRHGTAVGRWSKSIETITALHSLDHGNELRRTSSGAGLFDDGPKGALKAKATFVWGKDDVAIDPHIALDGIGDYLAHNSQVIMLPRSGHFTPVELESRLVIEKVTEWAVRGEKEDVGAVAKAVYPEADVTVRT</sequence>
<gene>
    <name evidence="3" type="ORF">Egran_05257</name>
</gene>
<accession>A0A232LS63</accession>
<dbReference type="PANTHER" id="PTHR43689">
    <property type="entry name" value="HYDROLASE"/>
    <property type="match status" value="1"/>
</dbReference>
<organism evidence="3 4">
    <name type="scientific">Elaphomyces granulatus</name>
    <dbReference type="NCBI Taxonomy" id="519963"/>
    <lineage>
        <taxon>Eukaryota</taxon>
        <taxon>Fungi</taxon>
        <taxon>Dikarya</taxon>
        <taxon>Ascomycota</taxon>
        <taxon>Pezizomycotina</taxon>
        <taxon>Eurotiomycetes</taxon>
        <taxon>Eurotiomycetidae</taxon>
        <taxon>Eurotiales</taxon>
        <taxon>Elaphomycetaceae</taxon>
        <taxon>Elaphomyces</taxon>
    </lineage>
</organism>
<dbReference type="InterPro" id="IPR000073">
    <property type="entry name" value="AB_hydrolase_1"/>
</dbReference>
<proteinExistence type="predicted"/>
<keyword evidence="1" id="KW-1133">Transmembrane helix</keyword>
<dbReference type="AlphaFoldDB" id="A0A232LS63"/>
<reference evidence="3 4" key="1">
    <citation type="journal article" date="2015" name="Environ. Microbiol.">
        <title>Metagenome sequence of Elaphomyces granulatus from sporocarp tissue reveals Ascomycota ectomycorrhizal fingerprints of genome expansion and a Proteobacteria-rich microbiome.</title>
        <authorList>
            <person name="Quandt C.A."/>
            <person name="Kohler A."/>
            <person name="Hesse C.N."/>
            <person name="Sharpton T.J."/>
            <person name="Martin F."/>
            <person name="Spatafora J.W."/>
        </authorList>
    </citation>
    <scope>NUCLEOTIDE SEQUENCE [LARGE SCALE GENOMIC DNA]</scope>
    <source>
        <strain evidence="3 4">OSC145934</strain>
    </source>
</reference>
<keyword evidence="4" id="KW-1185">Reference proteome</keyword>
<dbReference type="Proteomes" id="UP000243515">
    <property type="component" value="Unassembled WGS sequence"/>
</dbReference>
<protein>
    <recommendedName>
        <fullName evidence="2">AB hydrolase-1 domain-containing protein</fullName>
    </recommendedName>
</protein>
<keyword evidence="1" id="KW-0472">Membrane</keyword>
<evidence type="ECO:0000313" key="4">
    <source>
        <dbReference type="Proteomes" id="UP000243515"/>
    </source>
</evidence>
<dbReference type="OrthoDB" id="6431331at2759"/>
<dbReference type="InterPro" id="IPR029058">
    <property type="entry name" value="AB_hydrolase_fold"/>
</dbReference>
<dbReference type="PANTHER" id="PTHR43689:SF8">
    <property type="entry name" value="ALPHA_BETA-HYDROLASES SUPERFAMILY PROTEIN"/>
    <property type="match status" value="1"/>
</dbReference>
<evidence type="ECO:0000313" key="3">
    <source>
        <dbReference type="EMBL" id="OXV06976.1"/>
    </source>
</evidence>
<keyword evidence="1" id="KW-0812">Transmembrane</keyword>
<name>A0A232LS63_9EURO</name>
<dbReference type="Pfam" id="PF00561">
    <property type="entry name" value="Abhydrolase_1"/>
    <property type="match status" value="1"/>
</dbReference>
<evidence type="ECO:0000256" key="1">
    <source>
        <dbReference type="SAM" id="Phobius"/>
    </source>
</evidence>
<dbReference type="SUPFAM" id="SSF53474">
    <property type="entry name" value="alpha/beta-Hydrolases"/>
    <property type="match status" value="1"/>
</dbReference>
<comment type="caution">
    <text evidence="3">The sequence shown here is derived from an EMBL/GenBank/DDBJ whole genome shotgun (WGS) entry which is preliminary data.</text>
</comment>
<feature type="domain" description="AB hydrolase-1" evidence="2">
    <location>
        <begin position="99"/>
        <end position="223"/>
    </location>
</feature>
<feature type="transmembrane region" description="Helical" evidence="1">
    <location>
        <begin position="12"/>
        <end position="30"/>
    </location>
</feature>